<dbReference type="InterPro" id="IPR029063">
    <property type="entry name" value="SAM-dependent_MTases_sf"/>
</dbReference>
<protein>
    <submittedName>
        <fullName evidence="2 3">SAM-dependent methyltransferase</fullName>
    </submittedName>
</protein>
<reference evidence="2 5" key="2">
    <citation type="submission" date="2019-02" db="EMBL/GenBank/DDBJ databases">
        <title>Complete genome sequence of Desulfobacter hydrogenophilus AcRS1.</title>
        <authorList>
            <person name="Marietou A."/>
            <person name="Lund M.B."/>
            <person name="Marshall I.P.G."/>
            <person name="Schreiber L."/>
            <person name="Jorgensen B."/>
        </authorList>
    </citation>
    <scope>NUCLEOTIDE SEQUENCE [LARGE SCALE GENOMIC DNA]</scope>
    <source>
        <strain evidence="2 5">AcRS1</strain>
    </source>
</reference>
<keyword evidence="3" id="KW-0489">Methyltransferase</keyword>
<evidence type="ECO:0000313" key="4">
    <source>
        <dbReference type="Proteomes" id="UP000248798"/>
    </source>
</evidence>
<dbReference type="SUPFAM" id="SSF53335">
    <property type="entry name" value="S-adenosyl-L-methionine-dependent methyltransferases"/>
    <property type="match status" value="1"/>
</dbReference>
<dbReference type="GO" id="GO:0008168">
    <property type="term" value="F:methyltransferase activity"/>
    <property type="evidence" value="ECO:0007669"/>
    <property type="project" value="UniProtKB-KW"/>
</dbReference>
<gene>
    <name evidence="3" type="ORF">DO021_20000</name>
    <name evidence="2" type="ORF">EYB58_21130</name>
</gene>
<keyword evidence="3" id="KW-0808">Transferase</keyword>
<reference evidence="3 4" key="1">
    <citation type="submission" date="2018-06" db="EMBL/GenBank/DDBJ databases">
        <title>Complete Genome Sequence of Desulfobacter hydrogenophilus (DSM3380).</title>
        <authorList>
            <person name="Marietou A."/>
            <person name="Schreiber L."/>
            <person name="Marshall I."/>
            <person name="Jorgensen B."/>
        </authorList>
    </citation>
    <scope>NUCLEOTIDE SEQUENCE [LARGE SCALE GENOMIC DNA]</scope>
    <source>
        <strain evidence="3 4">DSM 3380</strain>
    </source>
</reference>
<dbReference type="Gene3D" id="3.40.50.150">
    <property type="entry name" value="Vaccinia Virus protein VP39"/>
    <property type="match status" value="1"/>
</dbReference>
<proteinExistence type="predicted"/>
<evidence type="ECO:0000259" key="1">
    <source>
        <dbReference type="Pfam" id="PF13847"/>
    </source>
</evidence>
<keyword evidence="5" id="KW-1185">Reference proteome</keyword>
<dbReference type="InterPro" id="IPR053173">
    <property type="entry name" value="SAM-binding_MTase"/>
</dbReference>
<dbReference type="Pfam" id="PF13847">
    <property type="entry name" value="Methyltransf_31"/>
    <property type="match status" value="1"/>
</dbReference>
<dbReference type="Proteomes" id="UP000293902">
    <property type="component" value="Chromosome"/>
</dbReference>
<dbReference type="InterPro" id="IPR025714">
    <property type="entry name" value="Methyltranfer_dom"/>
</dbReference>
<name>A0A328FAV7_9BACT</name>
<evidence type="ECO:0000313" key="5">
    <source>
        <dbReference type="Proteomes" id="UP000293902"/>
    </source>
</evidence>
<organism evidence="3 4">
    <name type="scientific">Desulfobacter hydrogenophilus</name>
    <dbReference type="NCBI Taxonomy" id="2291"/>
    <lineage>
        <taxon>Bacteria</taxon>
        <taxon>Pseudomonadati</taxon>
        <taxon>Thermodesulfobacteriota</taxon>
        <taxon>Desulfobacteria</taxon>
        <taxon>Desulfobacterales</taxon>
        <taxon>Desulfobacteraceae</taxon>
        <taxon>Desulfobacter</taxon>
    </lineage>
</organism>
<accession>A0A328FAV7</accession>
<dbReference type="EMBL" id="QLNI01000055">
    <property type="protein sequence ID" value="RAM00265.1"/>
    <property type="molecule type" value="Genomic_DNA"/>
</dbReference>
<dbReference type="EMBL" id="CP036313">
    <property type="protein sequence ID" value="QBH15674.1"/>
    <property type="molecule type" value="Genomic_DNA"/>
</dbReference>
<dbReference type="GO" id="GO:0032259">
    <property type="term" value="P:methylation"/>
    <property type="evidence" value="ECO:0007669"/>
    <property type="project" value="UniProtKB-KW"/>
</dbReference>
<evidence type="ECO:0000313" key="2">
    <source>
        <dbReference type="EMBL" id="QBH15674.1"/>
    </source>
</evidence>
<dbReference type="AlphaFoldDB" id="A0A328FAV7"/>
<feature type="domain" description="Methyltransferase" evidence="1">
    <location>
        <begin position="24"/>
        <end position="134"/>
    </location>
</feature>
<dbReference type="CDD" id="cd02440">
    <property type="entry name" value="AdoMet_MTases"/>
    <property type="match status" value="1"/>
</dbReference>
<dbReference type="Proteomes" id="UP000248798">
    <property type="component" value="Unassembled WGS sequence"/>
</dbReference>
<evidence type="ECO:0000313" key="3">
    <source>
        <dbReference type="EMBL" id="RAM00265.1"/>
    </source>
</evidence>
<dbReference type="OrthoDB" id="9784101at2"/>
<sequence>MRLMFKVRDCLRPRLDVLKEAGIEKGFSVLDFGCGPGGYIMPLVNIVGPSGKIYALDIHPLAIHEVKKMASRKGLENVETIKSDCSTGLQEKGVDTVLLYDVFHNLGRPDEVLQEIHRILKPGGTLSFSDHHMKEKEVLMRLTDAGMFKFVKKGKTTYSLTKTD</sequence>
<dbReference type="PANTHER" id="PTHR45128">
    <property type="entry name" value="METHYLTRANSFERASE TYPE 11"/>
    <property type="match status" value="1"/>
</dbReference>
<dbReference type="PANTHER" id="PTHR45128:SF1">
    <property type="entry name" value="S-ADENOSYLMETHIONINE-DEPENDENT METHYLTRANSFERASE RV2258C"/>
    <property type="match status" value="1"/>
</dbReference>